<dbReference type="InterPro" id="IPR005598">
    <property type="entry name" value="ATP_synth_I"/>
</dbReference>
<evidence type="ECO:0000256" key="5">
    <source>
        <dbReference type="ARBA" id="ARBA00023136"/>
    </source>
</evidence>
<accession>A1K1R5</accession>
<protein>
    <submittedName>
        <fullName evidence="7">Conserved hypothetical membrane protein</fullName>
    </submittedName>
</protein>
<feature type="transmembrane region" description="Helical" evidence="6">
    <location>
        <begin position="94"/>
        <end position="114"/>
    </location>
</feature>
<feature type="transmembrane region" description="Helical" evidence="6">
    <location>
        <begin position="33"/>
        <end position="51"/>
    </location>
</feature>
<feature type="transmembrane region" description="Helical" evidence="6">
    <location>
        <begin position="63"/>
        <end position="88"/>
    </location>
</feature>
<keyword evidence="2" id="KW-1003">Cell membrane</keyword>
<sequence>MTSPMLRSVLLQLGAGLVATAIAAVFFGPRGAISAAYGALACIVPAAMFALRLGALARRSGATVTAFVVGEFVKIASIVGLLVLFPALYPGVHWGALLIGLILALKANLFAFLVRN</sequence>
<reference evidence="7 8" key="1">
    <citation type="journal article" date="2006" name="Nat. Biotechnol.">
        <title>Complete genome of the mutualistic, N2-fixing grass endophyte Azoarcus sp. strain BH72.</title>
        <authorList>
            <person name="Krause A."/>
            <person name="Ramakumar A."/>
            <person name="Bartels D."/>
            <person name="Battistoni F."/>
            <person name="Bekel T."/>
            <person name="Boch J."/>
            <person name="Boehm M."/>
            <person name="Friedrich F."/>
            <person name="Hurek T."/>
            <person name="Krause L."/>
            <person name="Linke B."/>
            <person name="McHardy A.C."/>
            <person name="Sarkar A."/>
            <person name="Schneiker S."/>
            <person name="Syed A.A."/>
            <person name="Thauer R."/>
            <person name="Vorhoelter F.-J."/>
            <person name="Weidner S."/>
            <person name="Puehler A."/>
            <person name="Reinhold-Hurek B."/>
            <person name="Kaiser O."/>
            <person name="Goesmann A."/>
        </authorList>
    </citation>
    <scope>NUCLEOTIDE SEQUENCE [LARGE SCALE GENOMIC DNA]</scope>
    <source>
        <strain evidence="7 8">BH72</strain>
    </source>
</reference>
<organism evidence="7 8">
    <name type="scientific">Azoarcus sp. (strain BH72)</name>
    <dbReference type="NCBI Taxonomy" id="418699"/>
    <lineage>
        <taxon>Bacteria</taxon>
        <taxon>Pseudomonadati</taxon>
        <taxon>Pseudomonadota</taxon>
        <taxon>Betaproteobacteria</taxon>
        <taxon>Rhodocyclales</taxon>
        <taxon>Zoogloeaceae</taxon>
        <taxon>Azoarcus</taxon>
    </lineage>
</organism>
<dbReference type="GO" id="GO:0005886">
    <property type="term" value="C:plasma membrane"/>
    <property type="evidence" value="ECO:0007669"/>
    <property type="project" value="UniProtKB-SubCell"/>
</dbReference>
<dbReference type="AlphaFoldDB" id="A1K1R5"/>
<keyword evidence="4 6" id="KW-1133">Transmembrane helix</keyword>
<evidence type="ECO:0000256" key="2">
    <source>
        <dbReference type="ARBA" id="ARBA00022475"/>
    </source>
</evidence>
<dbReference type="eggNOG" id="COG3312">
    <property type="taxonomic scope" value="Bacteria"/>
</dbReference>
<evidence type="ECO:0000313" key="8">
    <source>
        <dbReference type="Proteomes" id="UP000002588"/>
    </source>
</evidence>
<evidence type="ECO:0000256" key="4">
    <source>
        <dbReference type="ARBA" id="ARBA00022989"/>
    </source>
</evidence>
<gene>
    <name evidence="7" type="ordered locus">azo0152</name>
</gene>
<evidence type="ECO:0000256" key="3">
    <source>
        <dbReference type="ARBA" id="ARBA00022692"/>
    </source>
</evidence>
<evidence type="ECO:0000313" key="7">
    <source>
        <dbReference type="EMBL" id="CAL92770.1"/>
    </source>
</evidence>
<dbReference type="EMBL" id="AM406670">
    <property type="protein sequence ID" value="CAL92770.1"/>
    <property type="molecule type" value="Genomic_DNA"/>
</dbReference>
<dbReference type="HOGENOM" id="CLU_121415_6_0_4"/>
<keyword evidence="5 6" id="KW-0472">Membrane</keyword>
<keyword evidence="8" id="KW-1185">Reference proteome</keyword>
<name>A1K1R5_AZOSB</name>
<dbReference type="Proteomes" id="UP000002588">
    <property type="component" value="Chromosome"/>
</dbReference>
<comment type="subcellular location">
    <subcellularLocation>
        <location evidence="1">Cell membrane</location>
        <topology evidence="1">Multi-pass membrane protein</topology>
    </subcellularLocation>
</comment>
<keyword evidence="3 6" id="KW-0812">Transmembrane</keyword>
<dbReference type="KEGG" id="azo:azo0152"/>
<dbReference type="STRING" id="62928.azo0152"/>
<evidence type="ECO:0000256" key="1">
    <source>
        <dbReference type="ARBA" id="ARBA00004651"/>
    </source>
</evidence>
<proteinExistence type="predicted"/>
<evidence type="ECO:0000256" key="6">
    <source>
        <dbReference type="SAM" id="Phobius"/>
    </source>
</evidence>
<dbReference type="Pfam" id="PF03899">
    <property type="entry name" value="ATP-synt_I"/>
    <property type="match status" value="1"/>
</dbReference>